<feature type="compositionally biased region" description="Polar residues" evidence="1">
    <location>
        <begin position="145"/>
        <end position="157"/>
    </location>
</feature>
<feature type="region of interest" description="Disordered" evidence="1">
    <location>
        <begin position="289"/>
        <end position="311"/>
    </location>
</feature>
<feature type="region of interest" description="Disordered" evidence="1">
    <location>
        <begin position="43"/>
        <end position="224"/>
    </location>
</feature>
<dbReference type="GeneID" id="20241479"/>
<feature type="region of interest" description="Disordered" evidence="1">
    <location>
        <begin position="421"/>
        <end position="506"/>
    </location>
</feature>
<dbReference type="Proteomes" id="UP000030746">
    <property type="component" value="Unassembled WGS sequence"/>
</dbReference>
<dbReference type="CTD" id="20241479"/>
<keyword evidence="3" id="KW-1185">Reference proteome</keyword>
<dbReference type="HOGENOM" id="CLU_480025_0_0_1"/>
<evidence type="ECO:0000313" key="3">
    <source>
        <dbReference type="Proteomes" id="UP000030746"/>
    </source>
</evidence>
<protein>
    <submittedName>
        <fullName evidence="2">Uncharacterized protein</fullName>
    </submittedName>
</protein>
<dbReference type="EMBL" id="KB199699">
    <property type="protein sequence ID" value="ESP04545.1"/>
    <property type="molecule type" value="Genomic_DNA"/>
</dbReference>
<organism evidence="2 3">
    <name type="scientific">Lottia gigantea</name>
    <name type="common">Giant owl limpet</name>
    <dbReference type="NCBI Taxonomy" id="225164"/>
    <lineage>
        <taxon>Eukaryota</taxon>
        <taxon>Metazoa</taxon>
        <taxon>Spiralia</taxon>
        <taxon>Lophotrochozoa</taxon>
        <taxon>Mollusca</taxon>
        <taxon>Gastropoda</taxon>
        <taxon>Patellogastropoda</taxon>
        <taxon>Lottioidea</taxon>
        <taxon>Lottiidae</taxon>
        <taxon>Lottia</taxon>
    </lineage>
</organism>
<dbReference type="AlphaFoldDB" id="V4CQ20"/>
<accession>V4CQ20</accession>
<sequence length="568" mass="64438">MAIGCWCCCSRDSVDTIDTYHHPLVDTVNQQTTTDVRHANTTVAGKAINSTTGRPTPSLPQNSTSTSSSISSKESIGNAPTKAKRISEMSKGKDNKARPLPIPKNIKPISCKNNKMLIRPLPIPPITKLNAPSTNYTKKEGRSSLPPTRQHTSTKYVSSSKEEENKTENRCLQEKQNPSILPKGVRKKEKKDRQSKEKESLRRASTRERPHQSRQTSTDNVRSTEITNNATRVVLRGFDENGVECTIVNDVYIPKLDLSWLDEDGKPVPVKPKEKRRIIKNRILRAKRKRVKQKALERERNQQGTKVEENPSIATSEVVNITPVKETCNSTWTLLEDPLSSANETPKNDVDEQRMGMRDNPEKDDKSKGAKDEGERYTEKGRRWSKYDRKREDIDPSKLHSLQASVVDRYYKDFLTKYEAKQRKKNKNQESAARNVDEEAEGQRKTRNNTHGISKEEDEMGSGQQDRKERSVVGEETEDNGVLEVEVNSNRKRRENYGQNNNAIKGFNKEYPDKKFNHEKVQHTDYSVFLADSAITTVQKNTEAKRAAEEKMEAAIMETGSSEGVNAL</sequence>
<gene>
    <name evidence="2" type="ORF">LOTGIDRAFT_170637</name>
</gene>
<feature type="compositionally biased region" description="Polar residues" evidence="1">
    <location>
        <begin position="213"/>
        <end position="224"/>
    </location>
</feature>
<feature type="compositionally biased region" description="Low complexity" evidence="1">
    <location>
        <begin position="55"/>
        <end position="75"/>
    </location>
</feature>
<feature type="compositionally biased region" description="Basic and acidic residues" evidence="1">
    <location>
        <begin position="294"/>
        <end position="309"/>
    </location>
</feature>
<feature type="compositionally biased region" description="Basic and acidic residues" evidence="1">
    <location>
        <begin position="191"/>
        <end position="211"/>
    </location>
</feature>
<feature type="compositionally biased region" description="Basic and acidic residues" evidence="1">
    <location>
        <begin position="435"/>
        <end position="444"/>
    </location>
</feature>
<feature type="region of interest" description="Disordered" evidence="1">
    <location>
        <begin position="335"/>
        <end position="383"/>
    </location>
</feature>
<feature type="compositionally biased region" description="Basic and acidic residues" evidence="1">
    <location>
        <begin position="346"/>
        <end position="383"/>
    </location>
</feature>
<reference evidence="2 3" key="1">
    <citation type="journal article" date="2013" name="Nature">
        <title>Insights into bilaterian evolution from three spiralian genomes.</title>
        <authorList>
            <person name="Simakov O."/>
            <person name="Marletaz F."/>
            <person name="Cho S.J."/>
            <person name="Edsinger-Gonzales E."/>
            <person name="Havlak P."/>
            <person name="Hellsten U."/>
            <person name="Kuo D.H."/>
            <person name="Larsson T."/>
            <person name="Lv J."/>
            <person name="Arendt D."/>
            <person name="Savage R."/>
            <person name="Osoegawa K."/>
            <person name="de Jong P."/>
            <person name="Grimwood J."/>
            <person name="Chapman J.A."/>
            <person name="Shapiro H."/>
            <person name="Aerts A."/>
            <person name="Otillar R.P."/>
            <person name="Terry A.Y."/>
            <person name="Boore J.L."/>
            <person name="Grigoriev I.V."/>
            <person name="Lindberg D.R."/>
            <person name="Seaver E.C."/>
            <person name="Weisblat D.A."/>
            <person name="Putnam N.H."/>
            <person name="Rokhsar D.S."/>
        </authorList>
    </citation>
    <scope>NUCLEOTIDE SEQUENCE [LARGE SCALE GENOMIC DNA]</scope>
</reference>
<proteinExistence type="predicted"/>
<dbReference type="RefSeq" id="XP_009044714.1">
    <property type="nucleotide sequence ID" value="XM_009046466.1"/>
</dbReference>
<name>V4CQ20_LOTGI</name>
<feature type="compositionally biased region" description="Basic and acidic residues" evidence="1">
    <location>
        <begin position="160"/>
        <end position="173"/>
    </location>
</feature>
<evidence type="ECO:0000256" key="1">
    <source>
        <dbReference type="SAM" id="MobiDB-lite"/>
    </source>
</evidence>
<evidence type="ECO:0000313" key="2">
    <source>
        <dbReference type="EMBL" id="ESP04545.1"/>
    </source>
</evidence>
<feature type="compositionally biased region" description="Polar residues" evidence="1">
    <location>
        <begin position="43"/>
        <end position="54"/>
    </location>
</feature>
<feature type="compositionally biased region" description="Basic and acidic residues" evidence="1">
    <location>
        <begin position="85"/>
        <end position="97"/>
    </location>
</feature>
<dbReference type="KEGG" id="lgi:LOTGIDRAFT_170637"/>